<evidence type="ECO:0000256" key="8">
    <source>
        <dbReference type="HAMAP-Rule" id="MF_00222"/>
    </source>
</evidence>
<dbReference type="HOGENOM" id="CLU_044063_2_1_6"/>
<dbReference type="GO" id="GO:0009073">
    <property type="term" value="P:aromatic amino acid family biosynthetic process"/>
    <property type="evidence" value="ECO:0007669"/>
    <property type="project" value="UniProtKB-KW"/>
</dbReference>
<dbReference type="GO" id="GO:0005829">
    <property type="term" value="C:cytosol"/>
    <property type="evidence" value="ECO:0007669"/>
    <property type="project" value="TreeGrafter"/>
</dbReference>
<dbReference type="NCBIfam" id="TIGR00507">
    <property type="entry name" value="aroE"/>
    <property type="match status" value="1"/>
</dbReference>
<dbReference type="UniPathway" id="UPA00053">
    <property type="reaction ID" value="UER00087"/>
</dbReference>
<feature type="binding site" evidence="8">
    <location>
        <position position="86"/>
    </location>
    <ligand>
        <name>shikimate</name>
        <dbReference type="ChEBI" id="CHEBI:36208"/>
    </ligand>
</feature>
<evidence type="ECO:0000259" key="9">
    <source>
        <dbReference type="Pfam" id="PF01488"/>
    </source>
</evidence>
<feature type="binding site" evidence="8">
    <location>
        <position position="77"/>
    </location>
    <ligand>
        <name>NADP(+)</name>
        <dbReference type="ChEBI" id="CHEBI:58349"/>
    </ligand>
</feature>
<feature type="binding site" evidence="8">
    <location>
        <position position="244"/>
    </location>
    <ligand>
        <name>shikimate</name>
        <dbReference type="ChEBI" id="CHEBI:36208"/>
    </ligand>
</feature>
<evidence type="ECO:0000256" key="6">
    <source>
        <dbReference type="ARBA" id="ARBA00023141"/>
    </source>
</evidence>
<name>C5WCT4_9ENTR</name>
<sequence length="284" mass="31709">MKIFAVFGNPVHHSKSPLIHSCFSKQTGIFHPYERVSVPIYGFKKAVNNFFMQGGKGLNITVPFKEEAWHLAHELTERAYLAGAVNTFKLINNEHILGDNTDGIGLLSDLKRLKMIDKNYRILLLGAGGAARGVILPLLSTGAILTITNRTISRAETLANIFKIKGKIDICDFDQLAKRHFDLVINATSSGICGESPLLPDTTIKSNTRCYDMFYKSTLTPFLEWSNKRGAYMLADGLGMLVNQAAHSFYLWHGIMPSVEPVIKYFQNRYLSSKKNSAEKLSFS</sequence>
<feature type="binding site" evidence="8">
    <location>
        <position position="61"/>
    </location>
    <ligand>
        <name>shikimate</name>
        <dbReference type="ChEBI" id="CHEBI:36208"/>
    </ligand>
</feature>
<dbReference type="PANTHER" id="PTHR21089:SF1">
    <property type="entry name" value="BIFUNCTIONAL 3-DEHYDROQUINATE DEHYDRATASE_SHIKIMATE DEHYDROGENASE, CHLOROPLASTIC"/>
    <property type="match status" value="1"/>
</dbReference>
<dbReference type="CDD" id="cd01065">
    <property type="entry name" value="NAD_bind_Shikimate_DH"/>
    <property type="match status" value="1"/>
</dbReference>
<comment type="catalytic activity">
    <reaction evidence="7 8">
        <text>shikimate + NADP(+) = 3-dehydroshikimate + NADPH + H(+)</text>
        <dbReference type="Rhea" id="RHEA:17737"/>
        <dbReference type="ChEBI" id="CHEBI:15378"/>
        <dbReference type="ChEBI" id="CHEBI:16630"/>
        <dbReference type="ChEBI" id="CHEBI:36208"/>
        <dbReference type="ChEBI" id="CHEBI:57783"/>
        <dbReference type="ChEBI" id="CHEBI:58349"/>
        <dbReference type="EC" id="1.1.1.25"/>
    </reaction>
</comment>
<evidence type="ECO:0000256" key="2">
    <source>
        <dbReference type="ARBA" id="ARBA00012962"/>
    </source>
</evidence>
<feature type="binding site" evidence="8">
    <location>
        <position position="213"/>
    </location>
    <ligand>
        <name>NADP(+)</name>
        <dbReference type="ChEBI" id="CHEBI:58349"/>
    </ligand>
</feature>
<dbReference type="GO" id="GO:0019632">
    <property type="term" value="P:shikimate metabolic process"/>
    <property type="evidence" value="ECO:0007669"/>
    <property type="project" value="InterPro"/>
</dbReference>
<keyword evidence="3 8" id="KW-0028">Amino-acid biosynthesis</keyword>
<dbReference type="KEGG" id="icp:ICMP_281"/>
<dbReference type="RefSeq" id="WP_052456813.1">
    <property type="nucleotide sequence ID" value="NZ_AP010872.1"/>
</dbReference>
<dbReference type="PANTHER" id="PTHR21089">
    <property type="entry name" value="SHIKIMATE DEHYDROGENASE"/>
    <property type="match status" value="1"/>
</dbReference>
<dbReference type="SUPFAM" id="SSF53223">
    <property type="entry name" value="Aminoacid dehydrogenase-like, N-terminal domain"/>
    <property type="match status" value="1"/>
</dbReference>
<dbReference type="HAMAP" id="MF_00222">
    <property type="entry name" value="Shikimate_DH_AroE"/>
    <property type="match status" value="1"/>
</dbReference>
<dbReference type="STRING" id="476281.ICMP_281"/>
<feature type="binding site" evidence="8">
    <location>
        <begin position="149"/>
        <end position="154"/>
    </location>
    <ligand>
        <name>NADP(+)</name>
        <dbReference type="ChEBI" id="CHEBI:58349"/>
    </ligand>
</feature>
<dbReference type="GO" id="GO:0004764">
    <property type="term" value="F:shikimate 3-dehydrogenase (NADP+) activity"/>
    <property type="evidence" value="ECO:0007669"/>
    <property type="project" value="UniProtKB-UniRule"/>
</dbReference>
<dbReference type="InterPro" id="IPR041121">
    <property type="entry name" value="SDH_C"/>
</dbReference>
<evidence type="ECO:0000256" key="4">
    <source>
        <dbReference type="ARBA" id="ARBA00022857"/>
    </source>
</evidence>
<dbReference type="AlphaFoldDB" id="C5WCT4"/>
<feature type="domain" description="Quinate/shikimate 5-dehydrogenase/glutamyl-tRNA reductase" evidence="9">
    <location>
        <begin position="118"/>
        <end position="190"/>
    </location>
</feature>
<feature type="binding site" evidence="8">
    <location>
        <position position="102"/>
    </location>
    <ligand>
        <name>shikimate</name>
        <dbReference type="ChEBI" id="CHEBI:36208"/>
    </ligand>
</feature>
<dbReference type="Pfam" id="PF18317">
    <property type="entry name" value="SDH_C"/>
    <property type="match status" value="1"/>
</dbReference>
<feature type="domain" description="Shikimate dehydrogenase substrate binding N-terminal" evidence="10">
    <location>
        <begin position="6"/>
        <end position="87"/>
    </location>
</feature>
<evidence type="ECO:0000256" key="3">
    <source>
        <dbReference type="ARBA" id="ARBA00022605"/>
    </source>
</evidence>
<dbReference type="InterPro" id="IPR036291">
    <property type="entry name" value="NAD(P)-bd_dom_sf"/>
</dbReference>
<dbReference type="Proteomes" id="UP000061704">
    <property type="component" value="Chromosome"/>
</dbReference>
<dbReference type="GO" id="GO:0009423">
    <property type="term" value="P:chorismate biosynthetic process"/>
    <property type="evidence" value="ECO:0007669"/>
    <property type="project" value="UniProtKB-UniRule"/>
</dbReference>
<dbReference type="EMBL" id="AP010872">
    <property type="protein sequence ID" value="BAH83140.1"/>
    <property type="molecule type" value="Genomic_DNA"/>
</dbReference>
<accession>C5WCT4</accession>
<reference evidence="12 13" key="1">
    <citation type="journal article" date="2011" name="Genome Biol. Evol.">
        <title>Reductive evolution of bacterial genome in insect gut environment.</title>
        <authorList>
            <person name="Nikoh N."/>
            <person name="Hosokawa T."/>
            <person name="Ohshima K."/>
            <person name="Hattori M."/>
            <person name="Fukatsu T."/>
        </authorList>
    </citation>
    <scope>NUCLEOTIDE SEQUENCE [LARGE SCALE GENOMIC DNA]</scope>
    <source>
        <strain evidence="12 13">Mpkobe</strain>
    </source>
</reference>
<evidence type="ECO:0000256" key="1">
    <source>
        <dbReference type="ARBA" id="ARBA00004871"/>
    </source>
</evidence>
<dbReference type="Pfam" id="PF08501">
    <property type="entry name" value="Shikimate_dh_N"/>
    <property type="match status" value="1"/>
</dbReference>
<keyword evidence="5 8" id="KW-0560">Oxidoreductase</keyword>
<evidence type="ECO:0000313" key="12">
    <source>
        <dbReference type="EMBL" id="BAH83140.1"/>
    </source>
</evidence>
<dbReference type="Pfam" id="PF01488">
    <property type="entry name" value="Shikimate_DH"/>
    <property type="match status" value="1"/>
</dbReference>
<organism evidence="12 13">
    <name type="scientific">Candidatus Ishikawaella capsulata Mpkobe</name>
    <dbReference type="NCBI Taxonomy" id="476281"/>
    <lineage>
        <taxon>Bacteria</taxon>
        <taxon>Pseudomonadati</taxon>
        <taxon>Pseudomonadota</taxon>
        <taxon>Gammaproteobacteria</taxon>
        <taxon>Enterobacterales</taxon>
        <taxon>Enterobacteriaceae</taxon>
        <taxon>Candidatus Ishikawella</taxon>
    </lineage>
</organism>
<protein>
    <recommendedName>
        <fullName evidence="2 8">Shikimate dehydrogenase (NADP(+))</fullName>
        <shortName evidence="8">SDH</shortName>
        <ecNumber evidence="2 8">1.1.1.25</ecNumber>
    </recommendedName>
</protein>
<dbReference type="Gene3D" id="3.40.50.10860">
    <property type="entry name" value="Leucine Dehydrogenase, chain A, domain 1"/>
    <property type="match status" value="1"/>
</dbReference>
<dbReference type="EC" id="1.1.1.25" evidence="2 8"/>
<feature type="active site" description="Proton acceptor" evidence="8">
    <location>
        <position position="65"/>
    </location>
</feature>
<comment type="subunit">
    <text evidence="8">Homodimer.</text>
</comment>
<dbReference type="SUPFAM" id="SSF51735">
    <property type="entry name" value="NAD(P)-binding Rossmann-fold domains"/>
    <property type="match status" value="1"/>
</dbReference>
<dbReference type="InterPro" id="IPR011342">
    <property type="entry name" value="Shikimate_DH"/>
</dbReference>
<feature type="binding site" evidence="8">
    <location>
        <position position="215"/>
    </location>
    <ligand>
        <name>shikimate</name>
        <dbReference type="ChEBI" id="CHEBI:36208"/>
    </ligand>
</feature>
<dbReference type="InterPro" id="IPR006151">
    <property type="entry name" value="Shikm_DH/Glu-tRNA_Rdtase"/>
</dbReference>
<comment type="pathway">
    <text evidence="1 8">Metabolic intermediate biosynthesis; chorismate biosynthesis; chorismate from D-erythrose 4-phosphate and phosphoenolpyruvate: step 4/7.</text>
</comment>
<evidence type="ECO:0000313" key="13">
    <source>
        <dbReference type="Proteomes" id="UP000061704"/>
    </source>
</evidence>
<comment type="function">
    <text evidence="8">Involved in the biosynthesis of the chorismate, which leads to the biosynthesis of aromatic amino acids. Catalyzes the reversible NADPH linked reduction of 3-dehydroshikimate (DHSA) to yield shikimate (SA).</text>
</comment>
<evidence type="ECO:0000256" key="7">
    <source>
        <dbReference type="ARBA" id="ARBA00049442"/>
    </source>
</evidence>
<dbReference type="InterPro" id="IPR022893">
    <property type="entry name" value="Shikimate_DH_fam"/>
</dbReference>
<gene>
    <name evidence="8 12" type="primary">aroE</name>
    <name evidence="12" type="ORF">ICMP_281</name>
</gene>
<keyword evidence="6 8" id="KW-0057">Aromatic amino acid biosynthesis</keyword>
<proteinExistence type="inferred from homology"/>
<dbReference type="NCBIfam" id="NF001310">
    <property type="entry name" value="PRK00258.1-2"/>
    <property type="match status" value="1"/>
</dbReference>
<dbReference type="InterPro" id="IPR046346">
    <property type="entry name" value="Aminoacid_DH-like_N_sf"/>
</dbReference>
<feature type="binding site" evidence="8">
    <location>
        <begin position="126"/>
        <end position="130"/>
    </location>
    <ligand>
        <name>NADP(+)</name>
        <dbReference type="ChEBI" id="CHEBI:58349"/>
    </ligand>
</feature>
<dbReference type="Gene3D" id="3.40.50.720">
    <property type="entry name" value="NAD(P)-binding Rossmann-like Domain"/>
    <property type="match status" value="1"/>
</dbReference>
<dbReference type="GO" id="GO:0008652">
    <property type="term" value="P:amino acid biosynthetic process"/>
    <property type="evidence" value="ECO:0007669"/>
    <property type="project" value="UniProtKB-KW"/>
</dbReference>
<comment type="similarity">
    <text evidence="8">Belongs to the shikimate dehydrogenase family.</text>
</comment>
<feature type="domain" description="SDH C-terminal" evidence="11">
    <location>
        <begin position="237"/>
        <end position="263"/>
    </location>
</feature>
<dbReference type="FunFam" id="3.40.50.10860:FF:000006">
    <property type="entry name" value="Shikimate dehydrogenase (NADP(+))"/>
    <property type="match status" value="1"/>
</dbReference>
<dbReference type="OrthoDB" id="9776868at2"/>
<dbReference type="FunFam" id="3.40.50.720:FF:000104">
    <property type="entry name" value="Shikimate dehydrogenase (NADP(+))"/>
    <property type="match status" value="1"/>
</dbReference>
<dbReference type="InterPro" id="IPR013708">
    <property type="entry name" value="Shikimate_DH-bd_N"/>
</dbReference>
<feature type="binding site" evidence="8">
    <location>
        <begin position="14"/>
        <end position="16"/>
    </location>
    <ligand>
        <name>shikimate</name>
        <dbReference type="ChEBI" id="CHEBI:36208"/>
    </ligand>
</feature>
<evidence type="ECO:0000256" key="5">
    <source>
        <dbReference type="ARBA" id="ARBA00023002"/>
    </source>
</evidence>
<dbReference type="GO" id="GO:0050661">
    <property type="term" value="F:NADP binding"/>
    <property type="evidence" value="ECO:0007669"/>
    <property type="project" value="InterPro"/>
</dbReference>
<evidence type="ECO:0000259" key="11">
    <source>
        <dbReference type="Pfam" id="PF18317"/>
    </source>
</evidence>
<keyword evidence="4 8" id="KW-0521">NADP</keyword>
<keyword evidence="13" id="KW-1185">Reference proteome</keyword>
<evidence type="ECO:0000259" key="10">
    <source>
        <dbReference type="Pfam" id="PF08501"/>
    </source>
</evidence>
<feature type="binding site" evidence="8">
    <location>
        <position position="237"/>
    </location>
    <ligand>
        <name>NADP(+)</name>
        <dbReference type="ChEBI" id="CHEBI:58349"/>
    </ligand>
</feature>